<sequence>MIRKQKKTKAPNVSLADQQGFNNHNSYVSPTGGKRGYKNYFQNPQKNNRNRRFSIRDSSSSSASSESESEESDSGDEDSDSSLTVVSENDEVEASRRGSDILMESADDWESSDTENKKYRSKKSKGGNAKKTVPLKRAPKKTVSWKNTGVAKKNIRGKDSSSVSGFEGNSSDSDDEQRDILEGIRSAKTTKTTSKSDSDVNDSDSEEAGSEQEYSSSDDSDVDFVKLQAERKAKALELARAYKGISRNEAIANGEEKHNDVITKDNNITKGKRRDSRARSFTKFGRRKSEVPLPVDINFTFDFDSENKIDENALFDDSETEVPETGFFNDVGDEDIGEEVTFPENAVDGDVSTGGFASGGKDSFLNSHSIQVPKIGENEINSDDDYEIDDNELLATLQADNDLEQFQAPSFEDVSNHDRKNSSVSMEEGDDDNDPFLREEEKFLVNEFEMNGFDDDDAYLEEGTAINAPVANEDAKSLNKTSDEKDAQNKSYDDSSSDFEEDQFDADIDDEDRDNLSDIGLPIFDEEDTDYRNLFTRLPEKEKNKKRIYRREDSNENSEEDDDSYLWNYFFSSDNSSDSDLEEDYKDDKAAMVIFPGREKNVSEPSQSGEFYNDISSDNDADSGESTDVDLSVPQQTNKKFGSKGAKEVLSSKTADYRPPVLGTWITIDSKPFGIIDGLSTRTLNSNSQEPRYRPTDTHSDFHEKDSSSSIDSDDPALGLDELLNVSELDTNDENDIRIWRDFNNSKRRVPLGAFRNKSVLYNATSHPSSIDYPTKSSFNPTSESNNEFNRRRYSLSNHKYASRRQASNKTSAHSIKKQPRDGKKAPKSNISSKSVRRRASIAEALSEGFRPTKSGLFSENALADVEEILGDDNDIMTLIKGL</sequence>
<reference evidence="4" key="2">
    <citation type="journal article" date="2012" name="G3 (Bethesda)">
        <title>Pichia sorbitophila, an interspecies yeast hybrid reveals early steps of genome resolution following polyploidization.</title>
        <authorList>
            <person name="Leh Louis V."/>
            <person name="Despons L."/>
            <person name="Friedrich A."/>
            <person name="Martin T."/>
            <person name="Durrens P."/>
            <person name="Casaregola S."/>
            <person name="Neuveglise C."/>
            <person name="Fairhead C."/>
            <person name="Marck C."/>
            <person name="Cruz J.A."/>
            <person name="Straub M.L."/>
            <person name="Kugler V."/>
            <person name="Sacerdot C."/>
            <person name="Uzunov Z."/>
            <person name="Thierry A."/>
            <person name="Weiss S."/>
            <person name="Bleykasten C."/>
            <person name="De Montigny J."/>
            <person name="Jacques N."/>
            <person name="Jung P."/>
            <person name="Lemaire M."/>
            <person name="Mallet S."/>
            <person name="Morel G."/>
            <person name="Richard G.F."/>
            <person name="Sarkar A."/>
            <person name="Savel G."/>
            <person name="Schacherer J."/>
            <person name="Seret M.L."/>
            <person name="Talla E."/>
            <person name="Samson G."/>
            <person name="Jubin C."/>
            <person name="Poulain J."/>
            <person name="Vacherie B."/>
            <person name="Barbe V."/>
            <person name="Pelletier E."/>
            <person name="Sherman D.J."/>
            <person name="Westhof E."/>
            <person name="Weissenbach J."/>
            <person name="Baret P.V."/>
            <person name="Wincker P."/>
            <person name="Gaillardin C."/>
            <person name="Dujon B."/>
            <person name="Souciet J.L."/>
        </authorList>
    </citation>
    <scope>NUCLEOTIDE SEQUENCE [LARGE SCALE GENOMIC DNA]</scope>
    <source>
        <strain evidence="4">ATCC MYA-4447 / BCRC 22081 / CBS 7064 / NBRC 10061 / NRRL Y-12695</strain>
    </source>
</reference>
<dbReference type="HOGENOM" id="CLU_015462_0_0_1"/>
<feature type="region of interest" description="Disordered" evidence="1">
    <location>
        <begin position="455"/>
        <end position="523"/>
    </location>
</feature>
<keyword evidence="4" id="KW-1185">Reference proteome</keyword>
<dbReference type="STRING" id="559304.G8YJL7"/>
<dbReference type="eggNOG" id="ENOG502QQB6">
    <property type="taxonomic scope" value="Eukaryota"/>
</dbReference>
<feature type="region of interest" description="Disordered" evidence="1">
    <location>
        <begin position="681"/>
        <end position="717"/>
    </location>
</feature>
<feature type="compositionally biased region" description="Polar residues" evidence="1">
    <location>
        <begin position="15"/>
        <end position="29"/>
    </location>
</feature>
<dbReference type="InParanoid" id="G8YJL7"/>
<feature type="compositionally biased region" description="Polar residues" evidence="1">
    <location>
        <begin position="795"/>
        <end position="814"/>
    </location>
</feature>
<evidence type="ECO:0000313" key="3">
    <source>
        <dbReference type="EMBL" id="CCE81277.1"/>
    </source>
</evidence>
<dbReference type="FunCoup" id="G8YJL7">
    <property type="interactions" value="651"/>
</dbReference>
<feature type="region of interest" description="Disordered" evidence="1">
    <location>
        <begin position="765"/>
        <end position="838"/>
    </location>
</feature>
<feature type="compositionally biased region" description="Acidic residues" evidence="1">
    <location>
        <begin position="555"/>
        <end position="564"/>
    </location>
</feature>
<reference evidence="2" key="1">
    <citation type="submission" date="2011-10" db="EMBL/GenBank/DDBJ databases">
        <authorList>
            <person name="Genoscope - CEA"/>
        </authorList>
    </citation>
    <scope>NUCLEOTIDE SEQUENCE</scope>
</reference>
<dbReference type="Proteomes" id="UP000005222">
    <property type="component" value="Chromosome G"/>
</dbReference>
<accession>G8YJL7</accession>
<feature type="region of interest" description="Disordered" evidence="1">
    <location>
        <begin position="545"/>
        <end position="564"/>
    </location>
</feature>
<dbReference type="EMBL" id="FO082053">
    <property type="protein sequence ID" value="CCE80512.1"/>
    <property type="molecule type" value="Genomic_DNA"/>
</dbReference>
<feature type="region of interest" description="Disordered" evidence="1">
    <location>
        <begin position="406"/>
        <end position="439"/>
    </location>
</feature>
<feature type="compositionally biased region" description="Acidic residues" evidence="1">
    <location>
        <begin position="495"/>
        <end position="513"/>
    </location>
</feature>
<dbReference type="PANTHER" id="PTHR28057">
    <property type="entry name" value="PROTEIN IFH1-RELATED"/>
    <property type="match status" value="1"/>
</dbReference>
<dbReference type="InterPro" id="IPR018837">
    <property type="entry name" value="TF_CRF1/IFH1"/>
</dbReference>
<feature type="region of interest" description="Disordered" evidence="1">
    <location>
        <begin position="596"/>
        <end position="645"/>
    </location>
</feature>
<feature type="compositionally biased region" description="Low complexity" evidence="1">
    <location>
        <begin position="186"/>
        <end position="195"/>
    </location>
</feature>
<proteinExistence type="predicted"/>
<dbReference type="Proteomes" id="UP000005222">
    <property type="component" value="Chromosome H"/>
</dbReference>
<dbReference type="GO" id="GO:0060962">
    <property type="term" value="P:regulation of ribosomal protein gene transcription by RNA polymerase II"/>
    <property type="evidence" value="ECO:0007669"/>
    <property type="project" value="InterPro"/>
</dbReference>
<feature type="compositionally biased region" description="Polar residues" evidence="1">
    <location>
        <begin position="775"/>
        <end position="788"/>
    </location>
</feature>
<evidence type="ECO:0000313" key="4">
    <source>
        <dbReference type="Proteomes" id="UP000005222"/>
    </source>
</evidence>
<feature type="compositionally biased region" description="Low complexity" evidence="1">
    <location>
        <begin position="57"/>
        <end position="66"/>
    </location>
</feature>
<feature type="compositionally biased region" description="Acidic residues" evidence="1">
    <location>
        <begin position="199"/>
        <end position="222"/>
    </location>
</feature>
<organism evidence="2 4">
    <name type="scientific">Pichia sorbitophila (strain ATCC MYA-4447 / BCRC 22081 / CBS 7064 / NBRC 10061 / NRRL Y-12695)</name>
    <name type="common">Hybrid yeast</name>
    <dbReference type="NCBI Taxonomy" id="559304"/>
    <lineage>
        <taxon>Eukaryota</taxon>
        <taxon>Fungi</taxon>
        <taxon>Dikarya</taxon>
        <taxon>Ascomycota</taxon>
        <taxon>Saccharomycotina</taxon>
        <taxon>Pichiomycetes</taxon>
        <taxon>Debaryomycetaceae</taxon>
        <taxon>Millerozyma</taxon>
    </lineage>
</organism>
<name>G8YJL7_PICSO</name>
<feature type="region of interest" description="Disordered" evidence="1">
    <location>
        <begin position="343"/>
        <end position="385"/>
    </location>
</feature>
<feature type="compositionally biased region" description="Low complexity" evidence="1">
    <location>
        <begin position="160"/>
        <end position="171"/>
    </location>
</feature>
<dbReference type="EMBL" id="FO082052">
    <property type="protein sequence ID" value="CCE81277.1"/>
    <property type="molecule type" value="Genomic_DNA"/>
</dbReference>
<evidence type="ECO:0000313" key="2">
    <source>
        <dbReference type="EMBL" id="CCE80512.1"/>
    </source>
</evidence>
<feature type="compositionally biased region" description="Polar residues" evidence="1">
    <location>
        <begin position="603"/>
        <end position="616"/>
    </location>
</feature>
<feature type="compositionally biased region" description="Acidic residues" evidence="1">
    <location>
        <begin position="617"/>
        <end position="628"/>
    </location>
</feature>
<dbReference type="Pfam" id="PF10380">
    <property type="entry name" value="CRF1"/>
    <property type="match status" value="1"/>
</dbReference>
<feature type="compositionally biased region" description="Acidic residues" evidence="1">
    <location>
        <begin position="67"/>
        <end position="80"/>
    </location>
</feature>
<feature type="compositionally biased region" description="Polar residues" evidence="1">
    <location>
        <begin position="681"/>
        <end position="690"/>
    </location>
</feature>
<feature type="compositionally biased region" description="Basic and acidic residues" evidence="1">
    <location>
        <begin position="691"/>
        <end position="707"/>
    </location>
</feature>
<dbReference type="OrthoDB" id="4047468at2759"/>
<dbReference type="PANTHER" id="PTHR28057:SF1">
    <property type="entry name" value="PROTEIN IFH1-RELATED"/>
    <property type="match status" value="1"/>
</dbReference>
<dbReference type="GO" id="GO:0003712">
    <property type="term" value="F:transcription coregulator activity"/>
    <property type="evidence" value="ECO:0007669"/>
    <property type="project" value="InterPro"/>
</dbReference>
<evidence type="ECO:0000256" key="1">
    <source>
        <dbReference type="SAM" id="MobiDB-lite"/>
    </source>
</evidence>
<dbReference type="AlphaFoldDB" id="G8YJL7"/>
<feature type="region of interest" description="Disordered" evidence="1">
    <location>
        <begin position="1"/>
        <end position="222"/>
    </location>
</feature>
<feature type="compositionally biased region" description="Basic and acidic residues" evidence="1">
    <location>
        <begin position="473"/>
        <end position="493"/>
    </location>
</feature>
<protein>
    <submittedName>
        <fullName evidence="2">Piso0_003629 protein</fullName>
    </submittedName>
</protein>
<gene>
    <name evidence="2" type="primary">Piso0_003629</name>
    <name evidence="2" type="ORF">GNLVRS01_PISO0G16528g</name>
    <name evidence="3" type="ORF">GNLVRS01_PISO0H16529g</name>
</gene>